<dbReference type="GO" id="GO:0006352">
    <property type="term" value="P:DNA-templated transcription initiation"/>
    <property type="evidence" value="ECO:0007669"/>
    <property type="project" value="InterPro"/>
</dbReference>
<accession>A0A425Y7V9</accession>
<dbReference type="InterPro" id="IPR000394">
    <property type="entry name" value="RNA_pol_sigma_54"/>
</dbReference>
<evidence type="ECO:0000256" key="2">
    <source>
        <dbReference type="ARBA" id="ARBA00022478"/>
    </source>
</evidence>
<dbReference type="AlphaFoldDB" id="A0A425Y7V9"/>
<feature type="compositionally biased region" description="Acidic residues" evidence="9">
    <location>
        <begin position="42"/>
        <end position="63"/>
    </location>
</feature>
<dbReference type="RefSeq" id="WP_125028721.1">
    <property type="nucleotide sequence ID" value="NZ_JAPXVP010000001.1"/>
</dbReference>
<evidence type="ECO:0000259" key="11">
    <source>
        <dbReference type="Pfam" id="PF04963"/>
    </source>
</evidence>
<reference evidence="12 13" key="1">
    <citation type="submission" date="2018-07" db="EMBL/GenBank/DDBJ databases">
        <title>Draft genome sequence of Ancylomarina sp. M1P.</title>
        <authorList>
            <person name="Yadav S."/>
            <person name="Villanueva L."/>
            <person name="Damste J.S.S."/>
        </authorList>
    </citation>
    <scope>NUCLEOTIDE SEQUENCE [LARGE SCALE GENOMIC DNA]</scope>
    <source>
        <strain evidence="12 13">M1P</strain>
    </source>
</reference>
<name>A0A425Y7V9_9BACT</name>
<dbReference type="GO" id="GO:0003677">
    <property type="term" value="F:DNA binding"/>
    <property type="evidence" value="ECO:0007669"/>
    <property type="project" value="UniProtKB-KW"/>
</dbReference>
<feature type="region of interest" description="Disordered" evidence="9">
    <location>
        <begin position="40"/>
        <end position="87"/>
    </location>
</feature>
<evidence type="ECO:0000313" key="12">
    <source>
        <dbReference type="EMBL" id="RRG24462.1"/>
    </source>
</evidence>
<keyword evidence="5" id="KW-0805">Transcription regulation</keyword>
<dbReference type="Gene3D" id="1.10.10.60">
    <property type="entry name" value="Homeodomain-like"/>
    <property type="match status" value="1"/>
</dbReference>
<feature type="compositionally biased region" description="Acidic residues" evidence="9">
    <location>
        <begin position="75"/>
        <end position="85"/>
    </location>
</feature>
<dbReference type="InterPro" id="IPR007046">
    <property type="entry name" value="RNA_pol_sigma_54_core-bd"/>
</dbReference>
<evidence type="ECO:0000256" key="1">
    <source>
        <dbReference type="ARBA" id="ARBA00008798"/>
    </source>
</evidence>
<dbReference type="PROSITE" id="PS50044">
    <property type="entry name" value="SIGMA54_3"/>
    <property type="match status" value="1"/>
</dbReference>
<keyword evidence="8" id="KW-0804">Transcription</keyword>
<dbReference type="PANTHER" id="PTHR32248:SF4">
    <property type="entry name" value="RNA POLYMERASE SIGMA-54 FACTOR"/>
    <property type="match status" value="1"/>
</dbReference>
<evidence type="ECO:0000256" key="9">
    <source>
        <dbReference type="SAM" id="MobiDB-lite"/>
    </source>
</evidence>
<proteinExistence type="inferred from homology"/>
<dbReference type="GO" id="GO:0001216">
    <property type="term" value="F:DNA-binding transcription activator activity"/>
    <property type="evidence" value="ECO:0007669"/>
    <property type="project" value="InterPro"/>
</dbReference>
<dbReference type="Proteomes" id="UP000285794">
    <property type="component" value="Unassembled WGS sequence"/>
</dbReference>
<evidence type="ECO:0000256" key="3">
    <source>
        <dbReference type="ARBA" id="ARBA00022679"/>
    </source>
</evidence>
<dbReference type="Pfam" id="PF04552">
    <property type="entry name" value="Sigma54_DBD"/>
    <property type="match status" value="1"/>
</dbReference>
<dbReference type="PROSITE" id="PS00718">
    <property type="entry name" value="SIGMA54_2"/>
    <property type="match status" value="1"/>
</dbReference>
<feature type="domain" description="RNA polymerase sigma factor 54 core-binding" evidence="11">
    <location>
        <begin position="109"/>
        <end position="301"/>
    </location>
</feature>
<dbReference type="GO" id="GO:0016779">
    <property type="term" value="F:nucleotidyltransferase activity"/>
    <property type="evidence" value="ECO:0007669"/>
    <property type="project" value="UniProtKB-KW"/>
</dbReference>
<dbReference type="PANTHER" id="PTHR32248">
    <property type="entry name" value="RNA POLYMERASE SIGMA-54 FACTOR"/>
    <property type="match status" value="1"/>
</dbReference>
<dbReference type="Pfam" id="PF00309">
    <property type="entry name" value="Sigma54_AID"/>
    <property type="match status" value="1"/>
</dbReference>
<comment type="caution">
    <text evidence="12">The sequence shown here is derived from an EMBL/GenBank/DDBJ whole genome shotgun (WGS) entry which is preliminary data.</text>
</comment>
<organism evidence="12 13">
    <name type="scientific">Ancylomarina euxinus</name>
    <dbReference type="NCBI Taxonomy" id="2283627"/>
    <lineage>
        <taxon>Bacteria</taxon>
        <taxon>Pseudomonadati</taxon>
        <taxon>Bacteroidota</taxon>
        <taxon>Bacteroidia</taxon>
        <taxon>Marinilabiliales</taxon>
        <taxon>Marinifilaceae</taxon>
        <taxon>Ancylomarina</taxon>
    </lineage>
</organism>
<gene>
    <name evidence="12" type="primary">rpoN</name>
    <name evidence="12" type="ORF">DWB61_00120</name>
</gene>
<evidence type="ECO:0000256" key="5">
    <source>
        <dbReference type="ARBA" id="ARBA00023015"/>
    </source>
</evidence>
<dbReference type="PIRSF" id="PIRSF000774">
    <property type="entry name" value="RpoN"/>
    <property type="match status" value="1"/>
</dbReference>
<dbReference type="EMBL" id="QQWG01000001">
    <property type="protein sequence ID" value="RRG24462.1"/>
    <property type="molecule type" value="Genomic_DNA"/>
</dbReference>
<keyword evidence="3" id="KW-0808">Transferase</keyword>
<dbReference type="OrthoDB" id="9814402at2"/>
<keyword evidence="6" id="KW-0731">Sigma factor</keyword>
<keyword evidence="4" id="KW-0548">Nucleotidyltransferase</keyword>
<evidence type="ECO:0000256" key="6">
    <source>
        <dbReference type="ARBA" id="ARBA00023082"/>
    </source>
</evidence>
<dbReference type="Gene3D" id="1.10.10.1330">
    <property type="entry name" value="RNA polymerase sigma-54 factor, core-binding domain"/>
    <property type="match status" value="1"/>
</dbReference>
<sequence length="484" mass="55979">MLKQSLQQKLLQKLSPQQIQVIKLLELPTLQLEERIKKELEENPVLDEGGSDEAVQEDYQEEEHEVKDKDKEEFSLEDYMDDDDTPSYKLAAQNYSKDDKHEDIPFSGGTTFHEQLVSQLGLRILTPEKAALAEYLIGNIDEDGYLRRDIDSIVDDLAFSTGINTSFEELVELLHIIQDFDPVGVGARDLQECLLLQIKRKGSHNPDVKIAHQILKKYFDEFTRKHYDKIQNRLNLDDDDFKCAVDEILKLNPKPGGAFVNPMSKPSPTIIPDFILEEQDGELNLSLNSRNVPDLHINRSYADMIHDYSTNKDNQSREQKEAVMFVKQKLDSAKWFIDAIRQRQNTLMLSMKAIIDFQREYFIEGDEKKLRPMILKDISELTSLDISTISRVSNSKYIQTHFGIFSLKYFFSEGLQTDTGEEVSTREIKNILKECVDNEDKKKPLTDDKLAAILKEKSYLIARRTVAKYREQLNIPVARLRKEL</sequence>
<dbReference type="Pfam" id="PF04963">
    <property type="entry name" value="Sigma54_CBD"/>
    <property type="match status" value="1"/>
</dbReference>
<protein>
    <submittedName>
        <fullName evidence="12">RNA polymerase sigma-54 factor</fullName>
    </submittedName>
</protein>
<dbReference type="GO" id="GO:0000428">
    <property type="term" value="C:DNA-directed RNA polymerase complex"/>
    <property type="evidence" value="ECO:0007669"/>
    <property type="project" value="UniProtKB-KW"/>
</dbReference>
<evidence type="ECO:0000313" key="13">
    <source>
        <dbReference type="Proteomes" id="UP000285794"/>
    </source>
</evidence>
<evidence type="ECO:0000259" key="10">
    <source>
        <dbReference type="Pfam" id="PF04552"/>
    </source>
</evidence>
<feature type="compositionally biased region" description="Basic and acidic residues" evidence="9">
    <location>
        <begin position="64"/>
        <end position="74"/>
    </location>
</feature>
<dbReference type="InterPro" id="IPR038709">
    <property type="entry name" value="RpoN_core-bd_sf"/>
</dbReference>
<evidence type="ECO:0000256" key="4">
    <source>
        <dbReference type="ARBA" id="ARBA00022695"/>
    </source>
</evidence>
<dbReference type="NCBIfam" id="TIGR02395">
    <property type="entry name" value="rpoN_sigma"/>
    <property type="match status" value="1"/>
</dbReference>
<keyword evidence="2" id="KW-0240">DNA-directed RNA polymerase</keyword>
<dbReference type="InterPro" id="IPR007634">
    <property type="entry name" value="RNA_pol_sigma_54_DNA-bd"/>
</dbReference>
<evidence type="ECO:0000256" key="8">
    <source>
        <dbReference type="ARBA" id="ARBA00023163"/>
    </source>
</evidence>
<comment type="similarity">
    <text evidence="1">Belongs to the sigma-54 factor family.</text>
</comment>
<evidence type="ECO:0000256" key="7">
    <source>
        <dbReference type="ARBA" id="ARBA00023125"/>
    </source>
</evidence>
<keyword evidence="7" id="KW-0238">DNA-binding</keyword>
<dbReference type="GO" id="GO:0016987">
    <property type="term" value="F:sigma factor activity"/>
    <property type="evidence" value="ECO:0007669"/>
    <property type="project" value="UniProtKB-KW"/>
</dbReference>
<feature type="domain" description="RNA polymerase sigma factor 54 DNA-binding" evidence="10">
    <location>
        <begin position="325"/>
        <end position="482"/>
    </location>
</feature>
<keyword evidence="13" id="KW-1185">Reference proteome</keyword>
<dbReference type="PRINTS" id="PR00045">
    <property type="entry name" value="SIGMA54FCT"/>
</dbReference>